<feature type="region of interest" description="Disordered" evidence="1">
    <location>
        <begin position="626"/>
        <end position="671"/>
    </location>
</feature>
<dbReference type="Proteomes" id="UP000245119">
    <property type="component" value="Linkage Group LG12"/>
</dbReference>
<accession>A0A2T7NJZ6</accession>
<keyword evidence="3" id="KW-1185">Reference proteome</keyword>
<evidence type="ECO:0000313" key="2">
    <source>
        <dbReference type="EMBL" id="PVD21478.1"/>
    </source>
</evidence>
<feature type="compositionally biased region" description="Low complexity" evidence="1">
    <location>
        <begin position="135"/>
        <end position="147"/>
    </location>
</feature>
<feature type="region of interest" description="Disordered" evidence="1">
    <location>
        <begin position="743"/>
        <end position="776"/>
    </location>
</feature>
<feature type="region of interest" description="Disordered" evidence="1">
    <location>
        <begin position="232"/>
        <end position="255"/>
    </location>
</feature>
<feature type="compositionally biased region" description="Basic and acidic residues" evidence="1">
    <location>
        <begin position="366"/>
        <end position="393"/>
    </location>
</feature>
<sequence>MYNEYYHGGCVLWSFQSCSSVPGFNNLKNKMIRTVATLRSDQEMLASRAQQLQHINNWIESIGRYTQEMTPQTPATLRDPFHVTTTTSGQHERRYPEHRSWPATDRRVTGDRPPSPKAITATPPNVHKPQPVLHASPPTASSASYSSTTFPVAANTHDGLHYTNSAHNRQHPTDADAEENDYECLTKSTLHAPEGEELMHDAGDSDCMRGSQDVGGKKNPNFSLKALLKREPRQGGSCDELATHTGPSPSRAATATPFNKLRNTVVQRLAGSSKKAVDVRAPVSDVHRDARTPASDVPRKPPRAHVDGEFTPSHQILFHPRQAQQYADDVRHASLDTTVHHTRDLAIQDSIPHTATSATKCSVSPSKHEAVRSGETVRHRDTSSERSSRHKNTDGCPAAPGHVPSAGSVQSSPHKGSRPRNRAPIALGSNISISDAYDRTDGVRPPQNSSGGVVVASSENSSTAGAYVPPSISQPSNADSKWVKAQPVPVYKAKLIPNYENQTKLDPRLEHGIRGQAEPVLQPSPHMSHLPQASTSSDVYRQELQRKSEMYLGLTPSQLSHTPGAKVTITASQLAASTGEEEHCPTYVNDFHIASSRSVADTQRKGGQSEQARSFGAYFASADNFGAPPYQPLSSARKEDTRGRNGRGREGSRERSADAVAAPVSNEAPPRVSALIDRWEKQTNDDPAADGQDKAPSMTQLQLHGVNIQQVVTSGQVLVVLRVLTIQTPGKLLINGVSSFPQGMAVSSRPHRQKTPHRQQQLDNQQEHHHQRQHQDLHPQVYNTLQQQEPTSQFQYTSQHPHPSTNTYPPRVLHTPARHSNDSSSTADIPGSYGEPRWTAPPRGAVGDEGNKADKARPVPLPRHNIPGALAVVKPTVMHQGSLTFMEV</sequence>
<dbReference type="OrthoDB" id="427644at2759"/>
<feature type="compositionally biased region" description="Basic and acidic residues" evidence="1">
    <location>
        <begin position="90"/>
        <end position="110"/>
    </location>
</feature>
<feature type="compositionally biased region" description="Polar residues" evidence="1">
    <location>
        <begin position="245"/>
        <end position="255"/>
    </location>
</feature>
<feature type="region of interest" description="Disordered" evidence="1">
    <location>
        <begin position="348"/>
        <end position="457"/>
    </location>
</feature>
<reference evidence="2 3" key="1">
    <citation type="submission" date="2018-04" db="EMBL/GenBank/DDBJ databases">
        <title>The genome of golden apple snail Pomacea canaliculata provides insight into stress tolerance and invasive adaptation.</title>
        <authorList>
            <person name="Liu C."/>
            <person name="Liu B."/>
            <person name="Ren Y."/>
            <person name="Zhang Y."/>
            <person name="Wang H."/>
            <person name="Li S."/>
            <person name="Jiang F."/>
            <person name="Yin L."/>
            <person name="Zhang G."/>
            <person name="Qian W."/>
            <person name="Fan W."/>
        </authorList>
    </citation>
    <scope>NUCLEOTIDE SEQUENCE [LARGE SCALE GENOMIC DNA]</scope>
    <source>
        <strain evidence="2">SZHN2017</strain>
        <tissue evidence="2">Muscle</tissue>
    </source>
</reference>
<feature type="compositionally biased region" description="Polar residues" evidence="1">
    <location>
        <begin position="446"/>
        <end position="457"/>
    </location>
</feature>
<feature type="compositionally biased region" description="Basic and acidic residues" evidence="1">
    <location>
        <begin position="765"/>
        <end position="776"/>
    </location>
</feature>
<feature type="compositionally biased region" description="Polar residues" evidence="1">
    <location>
        <begin position="351"/>
        <end position="365"/>
    </location>
</feature>
<dbReference type="EMBL" id="PZQS01000012">
    <property type="protein sequence ID" value="PVD21478.1"/>
    <property type="molecule type" value="Genomic_DNA"/>
</dbReference>
<feature type="region of interest" description="Disordered" evidence="1">
    <location>
        <begin position="72"/>
        <end position="147"/>
    </location>
</feature>
<dbReference type="STRING" id="400727.A0A2T7NJZ6"/>
<dbReference type="AlphaFoldDB" id="A0A2T7NJZ6"/>
<protein>
    <submittedName>
        <fullName evidence="2">Uncharacterized protein</fullName>
    </submittedName>
</protein>
<feature type="compositionally biased region" description="Polar residues" evidence="1">
    <location>
        <begin position="790"/>
        <end position="808"/>
    </location>
</feature>
<feature type="compositionally biased region" description="Basic and acidic residues" evidence="1">
    <location>
        <begin position="636"/>
        <end position="657"/>
    </location>
</feature>
<feature type="region of interest" description="Disordered" evidence="1">
    <location>
        <begin position="159"/>
        <end position="180"/>
    </location>
</feature>
<feature type="region of interest" description="Disordered" evidence="1">
    <location>
        <begin position="790"/>
        <end position="862"/>
    </location>
</feature>
<evidence type="ECO:0000256" key="1">
    <source>
        <dbReference type="SAM" id="MobiDB-lite"/>
    </source>
</evidence>
<evidence type="ECO:0000313" key="3">
    <source>
        <dbReference type="Proteomes" id="UP000245119"/>
    </source>
</evidence>
<organism evidence="2 3">
    <name type="scientific">Pomacea canaliculata</name>
    <name type="common">Golden apple snail</name>
    <dbReference type="NCBI Taxonomy" id="400727"/>
    <lineage>
        <taxon>Eukaryota</taxon>
        <taxon>Metazoa</taxon>
        <taxon>Spiralia</taxon>
        <taxon>Lophotrochozoa</taxon>
        <taxon>Mollusca</taxon>
        <taxon>Gastropoda</taxon>
        <taxon>Caenogastropoda</taxon>
        <taxon>Architaenioglossa</taxon>
        <taxon>Ampullarioidea</taxon>
        <taxon>Ampullariidae</taxon>
        <taxon>Pomacea</taxon>
    </lineage>
</organism>
<comment type="caution">
    <text evidence="2">The sequence shown here is derived from an EMBL/GenBank/DDBJ whole genome shotgun (WGS) entry which is preliminary data.</text>
</comment>
<proteinExistence type="predicted"/>
<gene>
    <name evidence="2" type="ORF">C0Q70_19651</name>
</gene>
<name>A0A2T7NJZ6_POMCA</name>
<feature type="region of interest" description="Disordered" evidence="1">
    <location>
        <begin position="276"/>
        <end position="309"/>
    </location>
</feature>